<dbReference type="RefSeq" id="WP_150310019.1">
    <property type="nucleotide sequence ID" value="NZ_VMSO01000001.1"/>
</dbReference>
<dbReference type="OrthoDB" id="1551269at2"/>
<name>A0A5M9I1G4_9FIRM</name>
<evidence type="ECO:0000313" key="1">
    <source>
        <dbReference type="EMBL" id="KAA8502857.1"/>
    </source>
</evidence>
<gene>
    <name evidence="1" type="ORF">FNY66_00935</name>
</gene>
<sequence length="73" mass="8457">MKNTRCCPKCHSENIVRVPDNPSRYTSGNNIYTTTVTLFGKIPVIRYVCCNCGYVKNWVENRHELDEIKKTFG</sequence>
<organism evidence="1 2">
    <name type="scientific">Mediterraneibacter catenae</name>
    <dbReference type="NCBI Taxonomy" id="2594882"/>
    <lineage>
        <taxon>Bacteria</taxon>
        <taxon>Bacillati</taxon>
        <taxon>Bacillota</taxon>
        <taxon>Clostridia</taxon>
        <taxon>Lachnospirales</taxon>
        <taxon>Lachnospiraceae</taxon>
        <taxon>Mediterraneibacter</taxon>
    </lineage>
</organism>
<comment type="caution">
    <text evidence="1">The sequence shown here is derived from an EMBL/GenBank/DDBJ whole genome shotgun (WGS) entry which is preliminary data.</text>
</comment>
<dbReference type="EMBL" id="VMSO01000001">
    <property type="protein sequence ID" value="KAA8502857.1"/>
    <property type="molecule type" value="Genomic_DNA"/>
</dbReference>
<protein>
    <recommendedName>
        <fullName evidence="3">Transcription initiation factor TFIIIB</fullName>
    </recommendedName>
</protein>
<reference evidence="1" key="1">
    <citation type="submission" date="2019-07" db="EMBL/GenBank/DDBJ databases">
        <authorList>
            <person name="Wongkuna S."/>
            <person name="Scaria J."/>
        </authorList>
    </citation>
    <scope>NUCLEOTIDE SEQUENCE [LARGE SCALE GENOMIC DNA]</scope>
    <source>
        <strain evidence="1">SW178</strain>
    </source>
</reference>
<dbReference type="AlphaFoldDB" id="A0A5M9I1G4"/>
<accession>A0A5M9I1G4</accession>
<evidence type="ECO:0000313" key="2">
    <source>
        <dbReference type="Proteomes" id="UP000322025"/>
    </source>
</evidence>
<evidence type="ECO:0008006" key="3">
    <source>
        <dbReference type="Google" id="ProtNLM"/>
    </source>
</evidence>
<dbReference type="Proteomes" id="UP000322025">
    <property type="component" value="Unassembled WGS sequence"/>
</dbReference>
<keyword evidence="2" id="KW-1185">Reference proteome</keyword>
<proteinExistence type="predicted"/>